<organism evidence="2 3">
    <name type="scientific">Nitrosomonas oligotropha</name>
    <dbReference type="NCBI Taxonomy" id="42354"/>
    <lineage>
        <taxon>Bacteria</taxon>
        <taxon>Pseudomonadati</taxon>
        <taxon>Pseudomonadota</taxon>
        <taxon>Betaproteobacteria</taxon>
        <taxon>Nitrosomonadales</taxon>
        <taxon>Nitrosomonadaceae</taxon>
        <taxon>Nitrosomonas</taxon>
    </lineage>
</organism>
<dbReference type="Proteomes" id="UP000198814">
    <property type="component" value="Unassembled WGS sequence"/>
</dbReference>
<accession>A0A1H8UXP3</accession>
<evidence type="ECO:0000313" key="2">
    <source>
        <dbReference type="EMBL" id="SEP07926.1"/>
    </source>
</evidence>
<dbReference type="OrthoDB" id="129082at2"/>
<keyword evidence="1" id="KW-0472">Membrane</keyword>
<keyword evidence="3" id="KW-1185">Reference proteome</keyword>
<proteinExistence type="predicted"/>
<feature type="transmembrane region" description="Helical" evidence="1">
    <location>
        <begin position="93"/>
        <end position="110"/>
    </location>
</feature>
<dbReference type="EMBL" id="FODO01000042">
    <property type="protein sequence ID" value="SEP07926.1"/>
    <property type="molecule type" value="Genomic_DNA"/>
</dbReference>
<dbReference type="AlphaFoldDB" id="A0A1H8UXP3"/>
<protein>
    <recommendedName>
        <fullName evidence="4">SPW repeat-containing protein</fullName>
    </recommendedName>
</protein>
<evidence type="ECO:0000256" key="1">
    <source>
        <dbReference type="SAM" id="Phobius"/>
    </source>
</evidence>
<name>A0A1H8UXP3_9PROT</name>
<reference evidence="3" key="1">
    <citation type="submission" date="2016-10" db="EMBL/GenBank/DDBJ databases">
        <authorList>
            <person name="Varghese N."/>
            <person name="Submissions S."/>
        </authorList>
    </citation>
    <scope>NUCLEOTIDE SEQUENCE [LARGE SCALE GENOMIC DNA]</scope>
    <source>
        <strain evidence="3">Nm76</strain>
    </source>
</reference>
<evidence type="ECO:0008006" key="4">
    <source>
        <dbReference type="Google" id="ProtNLM"/>
    </source>
</evidence>
<feature type="transmembrane region" description="Helical" evidence="1">
    <location>
        <begin position="35"/>
        <end position="56"/>
    </location>
</feature>
<feature type="transmembrane region" description="Helical" evidence="1">
    <location>
        <begin position="12"/>
        <end position="29"/>
    </location>
</feature>
<keyword evidence="1" id="KW-0812">Transmembrane</keyword>
<evidence type="ECO:0000313" key="3">
    <source>
        <dbReference type="Proteomes" id="UP000198814"/>
    </source>
</evidence>
<gene>
    <name evidence="2" type="ORF">SAMN05216333_1423</name>
</gene>
<sequence>MKVISPRIHGYLDFLTVFIFLLAPTLLGLGQLSAILAYSLAIVHLIVTLASDFPFGVVKLIPFTVHGWIERMVGPLLIAIPFILNFSDEEVARNFYIAIGIVIIVIGMLTDYRAEVRVRKVE</sequence>
<dbReference type="RefSeq" id="WP_090322395.1">
    <property type="nucleotide sequence ID" value="NZ_FNOE01000043.1"/>
</dbReference>
<keyword evidence="1" id="KW-1133">Transmembrane helix</keyword>